<dbReference type="GO" id="GO:0005506">
    <property type="term" value="F:iron ion binding"/>
    <property type="evidence" value="ECO:0007669"/>
    <property type="project" value="InterPro"/>
</dbReference>
<evidence type="ECO:0000256" key="1">
    <source>
        <dbReference type="ARBA" id="ARBA00001971"/>
    </source>
</evidence>
<accession>A0A2H3JVD4</accession>
<name>A0A2H3JVD4_WOLCO</name>
<dbReference type="OrthoDB" id="2789670at2759"/>
<keyword evidence="11 14" id="KW-0503">Monooxygenase</keyword>
<proteinExistence type="inferred from homology"/>
<evidence type="ECO:0000256" key="12">
    <source>
        <dbReference type="ARBA" id="ARBA00023136"/>
    </source>
</evidence>
<keyword evidence="10 13" id="KW-0408">Iron</keyword>
<dbReference type="AlphaFoldDB" id="A0A2H3JVD4"/>
<dbReference type="Proteomes" id="UP000218811">
    <property type="component" value="Unassembled WGS sequence"/>
</dbReference>
<evidence type="ECO:0000256" key="4">
    <source>
        <dbReference type="ARBA" id="ARBA00010617"/>
    </source>
</evidence>
<keyword evidence="12 15" id="KW-0472">Membrane</keyword>
<dbReference type="EMBL" id="KB468146">
    <property type="protein sequence ID" value="PCH43943.1"/>
    <property type="molecule type" value="Genomic_DNA"/>
</dbReference>
<dbReference type="InterPro" id="IPR002401">
    <property type="entry name" value="Cyt_P450_E_grp-I"/>
</dbReference>
<keyword evidence="5 13" id="KW-0349">Heme</keyword>
<organism evidence="16 17">
    <name type="scientific">Wolfiporia cocos (strain MD-104)</name>
    <name type="common">Brown rot fungus</name>
    <dbReference type="NCBI Taxonomy" id="742152"/>
    <lineage>
        <taxon>Eukaryota</taxon>
        <taxon>Fungi</taxon>
        <taxon>Dikarya</taxon>
        <taxon>Basidiomycota</taxon>
        <taxon>Agaricomycotina</taxon>
        <taxon>Agaricomycetes</taxon>
        <taxon>Polyporales</taxon>
        <taxon>Phaeolaceae</taxon>
        <taxon>Wolfiporia</taxon>
    </lineage>
</organism>
<keyword evidence="7 13" id="KW-0479">Metal-binding</keyword>
<evidence type="ECO:0000256" key="2">
    <source>
        <dbReference type="ARBA" id="ARBA00004370"/>
    </source>
</evidence>
<feature type="binding site" description="axial binding residue" evidence="13">
    <location>
        <position position="446"/>
    </location>
    <ligand>
        <name>heme</name>
        <dbReference type="ChEBI" id="CHEBI:30413"/>
    </ligand>
    <ligandPart>
        <name>Fe</name>
        <dbReference type="ChEBI" id="CHEBI:18248"/>
    </ligandPart>
</feature>
<evidence type="ECO:0000256" key="7">
    <source>
        <dbReference type="ARBA" id="ARBA00022723"/>
    </source>
</evidence>
<keyword evidence="9 14" id="KW-0560">Oxidoreductase</keyword>
<dbReference type="InterPro" id="IPR050364">
    <property type="entry name" value="Cytochrome_P450_fung"/>
</dbReference>
<dbReference type="GO" id="GO:0004497">
    <property type="term" value="F:monooxygenase activity"/>
    <property type="evidence" value="ECO:0007669"/>
    <property type="project" value="UniProtKB-KW"/>
</dbReference>
<keyword evidence="6 15" id="KW-0812">Transmembrane</keyword>
<keyword evidence="17" id="KW-1185">Reference proteome</keyword>
<dbReference type="GO" id="GO:0016020">
    <property type="term" value="C:membrane"/>
    <property type="evidence" value="ECO:0007669"/>
    <property type="project" value="UniProtKB-SubCell"/>
</dbReference>
<evidence type="ECO:0000256" key="15">
    <source>
        <dbReference type="SAM" id="Phobius"/>
    </source>
</evidence>
<evidence type="ECO:0000256" key="14">
    <source>
        <dbReference type="RuleBase" id="RU000461"/>
    </source>
</evidence>
<evidence type="ECO:0000313" key="17">
    <source>
        <dbReference type="Proteomes" id="UP000218811"/>
    </source>
</evidence>
<evidence type="ECO:0000256" key="10">
    <source>
        <dbReference type="ARBA" id="ARBA00023004"/>
    </source>
</evidence>
<dbReference type="Gene3D" id="1.10.630.10">
    <property type="entry name" value="Cytochrome P450"/>
    <property type="match status" value="1"/>
</dbReference>
<dbReference type="GO" id="GO:0016705">
    <property type="term" value="F:oxidoreductase activity, acting on paired donors, with incorporation or reduction of molecular oxygen"/>
    <property type="evidence" value="ECO:0007669"/>
    <property type="project" value="InterPro"/>
</dbReference>
<feature type="transmembrane region" description="Helical" evidence="15">
    <location>
        <begin position="6"/>
        <end position="25"/>
    </location>
</feature>
<dbReference type="InterPro" id="IPR017972">
    <property type="entry name" value="Cyt_P450_CS"/>
</dbReference>
<comment type="similarity">
    <text evidence="4 14">Belongs to the cytochrome P450 family.</text>
</comment>
<evidence type="ECO:0000256" key="8">
    <source>
        <dbReference type="ARBA" id="ARBA00022989"/>
    </source>
</evidence>
<dbReference type="InterPro" id="IPR036396">
    <property type="entry name" value="Cyt_P450_sf"/>
</dbReference>
<evidence type="ECO:0000256" key="3">
    <source>
        <dbReference type="ARBA" id="ARBA00005179"/>
    </source>
</evidence>
<sequence>MGVTLFHSAALAATFLLLYYGQLYLRRLIIGRGLPLPPGPRAIPILGSVHQLPMKHQCKTFHEWRGQYGDMIYLRIFRKPTLVLNSAQAVHDLLDKRNSIYSDRPRSILMNELLGWDRDLAVLPYGDTWRMHRRWFQDGFLAKNALDGYRHLQQREVYNLLSRLLETPDAFMEHIKGYAAALVIEIAYGHTATSSDDEFIRMAEDAMEGTVEASGGAAMIVDFFPFLKHLPIWMPGAGFKRKALKVRSLVHKMHEIPYQSVRHAMDTGAAKPSFLASLLEAGSKESSLTTEMVQQIKGAAATVYGTVTDTTSTALQHFVLAMVLHPEVLCKAQEEIDRVIGAARLPGLEDRGTLPYLECVIQEVYRWRPPFPLSLPHQLTEDDEYRGYRIPRGTMIFPNVWSICRDPALFPEPELFAPDRYQKMDEHTAQLANPRWLTFGFGRRICPGRLFGDSSVWLVAANIIAAFDIRKARGTTGEEITPPADFKPGAVSHPEPFRCEICPRSKQIADMISQLGLNVAM</sequence>
<dbReference type="Pfam" id="PF00067">
    <property type="entry name" value="p450"/>
    <property type="match status" value="1"/>
</dbReference>
<reference evidence="16 17" key="1">
    <citation type="journal article" date="2012" name="Science">
        <title>The Paleozoic origin of enzymatic lignin decomposition reconstructed from 31 fungal genomes.</title>
        <authorList>
            <person name="Floudas D."/>
            <person name="Binder M."/>
            <person name="Riley R."/>
            <person name="Barry K."/>
            <person name="Blanchette R.A."/>
            <person name="Henrissat B."/>
            <person name="Martinez A.T."/>
            <person name="Otillar R."/>
            <person name="Spatafora J.W."/>
            <person name="Yadav J.S."/>
            <person name="Aerts A."/>
            <person name="Benoit I."/>
            <person name="Boyd A."/>
            <person name="Carlson A."/>
            <person name="Copeland A."/>
            <person name="Coutinho P.M."/>
            <person name="de Vries R.P."/>
            <person name="Ferreira P."/>
            <person name="Findley K."/>
            <person name="Foster B."/>
            <person name="Gaskell J."/>
            <person name="Glotzer D."/>
            <person name="Gorecki P."/>
            <person name="Heitman J."/>
            <person name="Hesse C."/>
            <person name="Hori C."/>
            <person name="Igarashi K."/>
            <person name="Jurgens J.A."/>
            <person name="Kallen N."/>
            <person name="Kersten P."/>
            <person name="Kohler A."/>
            <person name="Kuees U."/>
            <person name="Kumar T.K.A."/>
            <person name="Kuo A."/>
            <person name="LaButti K."/>
            <person name="Larrondo L.F."/>
            <person name="Lindquist E."/>
            <person name="Ling A."/>
            <person name="Lombard V."/>
            <person name="Lucas S."/>
            <person name="Lundell T."/>
            <person name="Martin R."/>
            <person name="McLaughlin D.J."/>
            <person name="Morgenstern I."/>
            <person name="Morin E."/>
            <person name="Murat C."/>
            <person name="Nagy L.G."/>
            <person name="Nolan M."/>
            <person name="Ohm R.A."/>
            <person name="Patyshakuliyeva A."/>
            <person name="Rokas A."/>
            <person name="Ruiz-Duenas F.J."/>
            <person name="Sabat G."/>
            <person name="Salamov A."/>
            <person name="Samejima M."/>
            <person name="Schmutz J."/>
            <person name="Slot J.C."/>
            <person name="St John F."/>
            <person name="Stenlid J."/>
            <person name="Sun H."/>
            <person name="Sun S."/>
            <person name="Syed K."/>
            <person name="Tsang A."/>
            <person name="Wiebenga A."/>
            <person name="Young D."/>
            <person name="Pisabarro A."/>
            <person name="Eastwood D.C."/>
            <person name="Martin F."/>
            <person name="Cullen D."/>
            <person name="Grigoriev I.V."/>
            <person name="Hibbett D.S."/>
        </authorList>
    </citation>
    <scope>NUCLEOTIDE SEQUENCE [LARGE SCALE GENOMIC DNA]</scope>
    <source>
        <strain evidence="16 17">MD-104</strain>
    </source>
</reference>
<dbReference type="PROSITE" id="PS00086">
    <property type="entry name" value="CYTOCHROME_P450"/>
    <property type="match status" value="1"/>
</dbReference>
<comment type="cofactor">
    <cofactor evidence="1 13">
        <name>heme</name>
        <dbReference type="ChEBI" id="CHEBI:30413"/>
    </cofactor>
</comment>
<dbReference type="PRINTS" id="PR00463">
    <property type="entry name" value="EP450I"/>
</dbReference>
<evidence type="ECO:0000313" key="16">
    <source>
        <dbReference type="EMBL" id="PCH43943.1"/>
    </source>
</evidence>
<keyword evidence="8 15" id="KW-1133">Transmembrane helix</keyword>
<comment type="pathway">
    <text evidence="3">Secondary metabolite biosynthesis.</text>
</comment>
<evidence type="ECO:0000256" key="13">
    <source>
        <dbReference type="PIRSR" id="PIRSR602401-1"/>
    </source>
</evidence>
<protein>
    <submittedName>
        <fullName evidence="16">Cytochrome P450</fullName>
    </submittedName>
</protein>
<evidence type="ECO:0000256" key="9">
    <source>
        <dbReference type="ARBA" id="ARBA00023002"/>
    </source>
</evidence>
<gene>
    <name evidence="16" type="ORF">WOLCODRAFT_26326</name>
</gene>
<dbReference type="STRING" id="742152.A0A2H3JVD4"/>
<dbReference type="PANTHER" id="PTHR46300">
    <property type="entry name" value="P450, PUTATIVE (EUROFUNG)-RELATED-RELATED"/>
    <property type="match status" value="1"/>
</dbReference>
<evidence type="ECO:0000256" key="5">
    <source>
        <dbReference type="ARBA" id="ARBA00022617"/>
    </source>
</evidence>
<dbReference type="CDD" id="cd11065">
    <property type="entry name" value="CYP64-like"/>
    <property type="match status" value="1"/>
</dbReference>
<dbReference type="SUPFAM" id="SSF48264">
    <property type="entry name" value="Cytochrome P450"/>
    <property type="match status" value="1"/>
</dbReference>
<dbReference type="GO" id="GO:0020037">
    <property type="term" value="F:heme binding"/>
    <property type="evidence" value="ECO:0007669"/>
    <property type="project" value="InterPro"/>
</dbReference>
<comment type="subcellular location">
    <subcellularLocation>
        <location evidence="2">Membrane</location>
    </subcellularLocation>
</comment>
<dbReference type="PANTHER" id="PTHR46300:SF2">
    <property type="entry name" value="CYTOCHROME P450 MONOOXYGENASE ALNH-RELATED"/>
    <property type="match status" value="1"/>
</dbReference>
<evidence type="ECO:0000256" key="11">
    <source>
        <dbReference type="ARBA" id="ARBA00023033"/>
    </source>
</evidence>
<dbReference type="OMA" id="MEFRDIM"/>
<evidence type="ECO:0000256" key="6">
    <source>
        <dbReference type="ARBA" id="ARBA00022692"/>
    </source>
</evidence>
<dbReference type="InterPro" id="IPR001128">
    <property type="entry name" value="Cyt_P450"/>
</dbReference>